<accession>A0ABY4TEX5</accession>
<feature type="compositionally biased region" description="Low complexity" evidence="1">
    <location>
        <begin position="38"/>
        <end position="53"/>
    </location>
</feature>
<reference evidence="2" key="1">
    <citation type="submission" date="2022-04" db="EMBL/GenBank/DDBJ databases">
        <title>Systematic whole-genome sequencing reveals an unexpected diversity among actinomycetoma pathogens and provides insights into their antibacterial susceptibilities.</title>
        <authorList>
            <person name="Watson A.K."/>
            <person name="Kepplinger B."/>
            <person name="Bakhiet S.M."/>
            <person name="Mhmoud N.A."/>
            <person name="Chapman J."/>
            <person name="Allenby N."/>
            <person name="Mickiewicz K."/>
            <person name="Goodfellow M."/>
            <person name="Fahal A.H."/>
            <person name="Errington J."/>
        </authorList>
    </citation>
    <scope>NUCLEOTIDE SEQUENCE</scope>
    <source>
        <strain evidence="2">SD 504</strain>
    </source>
</reference>
<evidence type="ECO:0000313" key="2">
    <source>
        <dbReference type="EMBL" id="URN17021.1"/>
    </source>
</evidence>
<protein>
    <submittedName>
        <fullName evidence="2">Uncharacterized protein</fullName>
    </submittedName>
</protein>
<evidence type="ECO:0000256" key="1">
    <source>
        <dbReference type="SAM" id="MobiDB-lite"/>
    </source>
</evidence>
<sequence length="63" mass="5798">MSGAIVVCSAVLLLLTGLAVLMGGRSPQGHGSGGRGGAASDADGAGPWAGSDGDPSRGCGSGD</sequence>
<dbReference type="EMBL" id="CP095474">
    <property type="protein sequence ID" value="URN17021.1"/>
    <property type="molecule type" value="Genomic_DNA"/>
</dbReference>
<organism evidence="2 3">
    <name type="scientific">Streptomyces sudanensis</name>
    <dbReference type="NCBI Taxonomy" id="436397"/>
    <lineage>
        <taxon>Bacteria</taxon>
        <taxon>Bacillati</taxon>
        <taxon>Actinomycetota</taxon>
        <taxon>Actinomycetes</taxon>
        <taxon>Kitasatosporales</taxon>
        <taxon>Streptomycetaceae</taxon>
        <taxon>Streptomyces</taxon>
    </lineage>
</organism>
<feature type="region of interest" description="Disordered" evidence="1">
    <location>
        <begin position="25"/>
        <end position="63"/>
    </location>
</feature>
<name>A0ABY4TEX5_9ACTN</name>
<dbReference type="Proteomes" id="UP001056383">
    <property type="component" value="Chromosome"/>
</dbReference>
<gene>
    <name evidence="2" type="ORF">MW084_14980</name>
</gene>
<keyword evidence="3" id="KW-1185">Reference proteome</keyword>
<proteinExistence type="predicted"/>
<evidence type="ECO:0000313" key="3">
    <source>
        <dbReference type="Proteomes" id="UP001056383"/>
    </source>
</evidence>
<dbReference type="RefSeq" id="WP_158684339.1">
    <property type="nucleotide sequence ID" value="NZ_CP095474.1"/>
</dbReference>